<dbReference type="PROSITE" id="PS51257">
    <property type="entry name" value="PROKAR_LIPOPROTEIN"/>
    <property type="match status" value="1"/>
</dbReference>
<dbReference type="EMBL" id="SMBU01000006">
    <property type="protein sequence ID" value="TCV01231.1"/>
    <property type="molecule type" value="Genomic_DNA"/>
</dbReference>
<dbReference type="RefSeq" id="WP_132570678.1">
    <property type="nucleotide sequence ID" value="NZ_CBCSGL010000003.1"/>
</dbReference>
<keyword evidence="4" id="KW-1185">Reference proteome</keyword>
<dbReference type="AlphaFoldDB" id="A0A4R3VB14"/>
<comment type="caution">
    <text evidence="3">The sequence shown here is derived from an EMBL/GenBank/DDBJ whole genome shotgun (WGS) entry which is preliminary data.</text>
</comment>
<protein>
    <submittedName>
        <fullName evidence="3">Nitrous oxidase accessory protein</fullName>
    </submittedName>
</protein>
<dbReference type="OrthoDB" id="9767990at2"/>
<dbReference type="InterPro" id="IPR006626">
    <property type="entry name" value="PbH1"/>
</dbReference>
<dbReference type="SMART" id="SM00722">
    <property type="entry name" value="CASH"/>
    <property type="match status" value="2"/>
</dbReference>
<dbReference type="NCBIfam" id="TIGR04247">
    <property type="entry name" value="NosD_copper_fam"/>
    <property type="match status" value="1"/>
</dbReference>
<dbReference type="Pfam" id="PF05048">
    <property type="entry name" value="NosD"/>
    <property type="match status" value="1"/>
</dbReference>
<dbReference type="InterPro" id="IPR012334">
    <property type="entry name" value="Pectin_lyas_fold"/>
</dbReference>
<dbReference type="Gene3D" id="2.160.20.10">
    <property type="entry name" value="Single-stranded right-handed beta-helix, Pectin lyase-like"/>
    <property type="match status" value="2"/>
</dbReference>
<gene>
    <name evidence="3" type="ORF">EV671_1006157</name>
</gene>
<dbReference type="SMART" id="SM00710">
    <property type="entry name" value="PbH1"/>
    <property type="match status" value="9"/>
</dbReference>
<name>A0A4R3VB14_ROSSA</name>
<dbReference type="InterPro" id="IPR006633">
    <property type="entry name" value="Carb-bd_sugar_hydrolysis-dom"/>
</dbReference>
<reference evidence="3 4" key="1">
    <citation type="submission" date="2019-03" db="EMBL/GenBank/DDBJ databases">
        <title>Genomic Encyclopedia of Type Strains, Phase IV (KMG-IV): sequencing the most valuable type-strain genomes for metagenomic binning, comparative biology and taxonomic classification.</title>
        <authorList>
            <person name="Goeker M."/>
        </authorList>
    </citation>
    <scope>NUCLEOTIDE SEQUENCE [LARGE SCALE GENOMIC DNA]</scope>
    <source>
        <strain evidence="3 4">DSM 654</strain>
    </source>
</reference>
<evidence type="ECO:0000313" key="4">
    <source>
        <dbReference type="Proteomes" id="UP000295110"/>
    </source>
</evidence>
<dbReference type="InterPro" id="IPR022441">
    <property type="entry name" value="Para_beta_helix_rpt-2"/>
</dbReference>
<keyword evidence="1" id="KW-0732">Signal</keyword>
<sequence>MWRRSILLCLALLACGVAQAATRRVKPGEALQAAIDQAAPGDVIEIERGLYAGGLRIGKPLTLRGLNRPTISGGQQGDTVRVAATDVVLDGLIVRDSGDDLKAQNAGIYIEPGSHRAVVQHCDLVYNLFGLWIEKANDVHVEHNLIVGKRDHASSQRGNGVQLYNTNGARIVGNNISFVRDALYVDVSHHAEFRGNRLHHSRYGTHYMNSYYNLWEDNESYYNRGGLALMEVRNQVVRNNRTWGNSDHGIMLRTIQDSVIENNVVAGNDRGFFIYDAEYITLKGNLVVGNRVGVHLSAGSTRNVVQGNDFISNREQVRYVGARDERWGGAPGQGNHWSNYLGWDRDGDGVGDLPYEANDMVDQLMWRYPATGILMGSPAVQALRVVGRQFPVLRVPSVVDAHPQMQPFNPSWRQWNGRHFQ</sequence>
<feature type="chain" id="PRO_5020200133" evidence="1">
    <location>
        <begin position="21"/>
        <end position="421"/>
    </location>
</feature>
<evidence type="ECO:0000259" key="2">
    <source>
        <dbReference type="SMART" id="SM00722"/>
    </source>
</evidence>
<dbReference type="InterPro" id="IPR026464">
    <property type="entry name" value="NosD_copper_fam"/>
</dbReference>
<evidence type="ECO:0000313" key="3">
    <source>
        <dbReference type="EMBL" id="TCV01231.1"/>
    </source>
</evidence>
<dbReference type="SUPFAM" id="SSF51126">
    <property type="entry name" value="Pectin lyase-like"/>
    <property type="match status" value="1"/>
</dbReference>
<proteinExistence type="predicted"/>
<evidence type="ECO:0000256" key="1">
    <source>
        <dbReference type="SAM" id="SignalP"/>
    </source>
</evidence>
<feature type="domain" description="Carbohydrate-binding/sugar hydrolysis" evidence="2">
    <location>
        <begin position="38"/>
        <end position="186"/>
    </location>
</feature>
<accession>A0A4R3VB14</accession>
<dbReference type="InterPro" id="IPR007742">
    <property type="entry name" value="NosD_dom"/>
</dbReference>
<dbReference type="InterPro" id="IPR011050">
    <property type="entry name" value="Pectin_lyase_fold/virulence"/>
</dbReference>
<dbReference type="NCBIfam" id="TIGR03804">
    <property type="entry name" value="para_beta_helix"/>
    <property type="match status" value="2"/>
</dbReference>
<feature type="domain" description="Carbohydrate-binding/sugar hydrolysis" evidence="2">
    <location>
        <begin position="192"/>
        <end position="353"/>
    </location>
</feature>
<feature type="signal peptide" evidence="1">
    <location>
        <begin position="1"/>
        <end position="20"/>
    </location>
</feature>
<organism evidence="3 4">
    <name type="scientific">Roseateles saccharophilus</name>
    <name type="common">Pseudomonas saccharophila</name>
    <dbReference type="NCBI Taxonomy" id="304"/>
    <lineage>
        <taxon>Bacteria</taxon>
        <taxon>Pseudomonadati</taxon>
        <taxon>Pseudomonadota</taxon>
        <taxon>Betaproteobacteria</taxon>
        <taxon>Burkholderiales</taxon>
        <taxon>Sphaerotilaceae</taxon>
        <taxon>Roseateles</taxon>
    </lineage>
</organism>
<dbReference type="Proteomes" id="UP000295110">
    <property type="component" value="Unassembled WGS sequence"/>
</dbReference>